<dbReference type="OrthoDB" id="5509251at2"/>
<keyword evidence="2" id="KW-1185">Reference proteome</keyword>
<sequence length="179" mass="19105">MPTRYFRLTEAVEAGDWSLGDLLDEKGRELEDPSRFTSGQPVAASGPLKLRVREQGRRRDFTLAGASGIPVLHSKMSNCFAEFAAEETQLLSVAVKGGSGEYHVLVATQRVACSSEMQVGNVATSGDTRGVGGMRIDPGKVGGLLVFRAAGGADALIISEHLKSVLERARLRGVAYEEV</sequence>
<organism evidence="1 2">
    <name type="scientific">Myxococcus stipitatus (strain DSM 14675 / JCM 12634 / Mx s8)</name>
    <dbReference type="NCBI Taxonomy" id="1278073"/>
    <lineage>
        <taxon>Bacteria</taxon>
        <taxon>Pseudomonadati</taxon>
        <taxon>Myxococcota</taxon>
        <taxon>Myxococcia</taxon>
        <taxon>Myxococcales</taxon>
        <taxon>Cystobacterineae</taxon>
        <taxon>Myxococcaceae</taxon>
        <taxon>Myxococcus</taxon>
    </lineage>
</organism>
<dbReference type="KEGG" id="msd:MYSTI_00090"/>
<protein>
    <submittedName>
        <fullName evidence="1">Uncharacterized protein</fullName>
    </submittedName>
</protein>
<proteinExistence type="predicted"/>
<dbReference type="PATRIC" id="fig|1278073.3.peg.96"/>
<evidence type="ECO:0000313" key="1">
    <source>
        <dbReference type="EMBL" id="AGC41449.1"/>
    </source>
</evidence>
<accession>L7U4N3</accession>
<dbReference type="RefSeq" id="WP_015345712.1">
    <property type="nucleotide sequence ID" value="NC_020126.1"/>
</dbReference>
<evidence type="ECO:0000313" key="2">
    <source>
        <dbReference type="Proteomes" id="UP000011131"/>
    </source>
</evidence>
<dbReference type="Proteomes" id="UP000011131">
    <property type="component" value="Chromosome"/>
</dbReference>
<dbReference type="AlphaFoldDB" id="L7U4N3"/>
<reference evidence="1 2" key="1">
    <citation type="journal article" date="2013" name="Genome Announc.">
        <title>Complete genome sequence of Myxococcus stipitatus strain DSM 14675, a fruiting myxobacterium.</title>
        <authorList>
            <person name="Huntley S."/>
            <person name="Kneip S."/>
            <person name="Treuner-Lange A."/>
            <person name="Sogaard-Andersen L."/>
        </authorList>
    </citation>
    <scope>NUCLEOTIDE SEQUENCE [LARGE SCALE GENOMIC DNA]</scope>
    <source>
        <strain evidence="2">DSM 14675 / JCM 12634 / Mx s8</strain>
    </source>
</reference>
<dbReference type="STRING" id="1278073.MYSTI_00090"/>
<gene>
    <name evidence="1" type="ordered locus">MYSTI_00090</name>
</gene>
<dbReference type="HOGENOM" id="CLU_091669_0_0_7"/>
<name>L7U4N3_MYXSD</name>
<dbReference type="EMBL" id="CP004025">
    <property type="protein sequence ID" value="AGC41449.1"/>
    <property type="molecule type" value="Genomic_DNA"/>
</dbReference>